<proteinExistence type="inferred from homology"/>
<organism evidence="9 10">
    <name type="scientific">Eeniella nana</name>
    <name type="common">Yeast</name>
    <name type="synonym">Brettanomyces nanus</name>
    <dbReference type="NCBI Taxonomy" id="13502"/>
    <lineage>
        <taxon>Eukaryota</taxon>
        <taxon>Fungi</taxon>
        <taxon>Dikarya</taxon>
        <taxon>Ascomycota</taxon>
        <taxon>Saccharomycotina</taxon>
        <taxon>Pichiomycetes</taxon>
        <taxon>Pichiales</taxon>
        <taxon>Pichiaceae</taxon>
        <taxon>Brettanomyces</taxon>
    </lineage>
</organism>
<dbReference type="AlphaFoldDB" id="A0A875S4K2"/>
<comment type="similarity">
    <text evidence="2">Belongs to the mitochondrion-specific ribosomal protein mS29 family.</text>
</comment>
<evidence type="ECO:0000313" key="9">
    <source>
        <dbReference type="EMBL" id="QPG74699.1"/>
    </source>
</evidence>
<dbReference type="Gene3D" id="3.40.50.300">
    <property type="entry name" value="P-loop containing nucleotide triphosphate hydrolases"/>
    <property type="match status" value="1"/>
</dbReference>
<dbReference type="GO" id="GO:0005763">
    <property type="term" value="C:mitochondrial small ribosomal subunit"/>
    <property type="evidence" value="ECO:0007669"/>
    <property type="project" value="TreeGrafter"/>
</dbReference>
<sequence length="474" mass="52467">MSEEQKPVEPKVEEGAKDAVAEAKAGATVAKKDAEPVAKKVQKSFNKKTSYDRGKRNRKGQGSEKSFVGLLKSSNFKEKAKDSEILDRLPAFNGTNLRLGEIARYDEESLRKMYISGSFKPLQFNELYSKPVTLIRSLETAKLAKFYSSCLSNQTSSTNRMLITGPPGVGKSTILSQFQALALGTTGNAILLPISDAEALVDGSSDFKLNSVTGLYDQQMYAKTLLKKIIAVNKPYLSDLKLSEDFVPIYSTKKLQESQKLDKDTHSLLDLASIGATHQTNSTYVFVKLLKELSSQKQYPVFITIDNISAFVQNAMTNYRDADNVPIHFQKFQLANTLVDYLSGDSTFVKGGIVASIRGSDKHVSNETIAVGLGLKQPNLYKKFADFDRQFADKLIKNGGINHLPVSKFSVDECQTLLSHMLGCNVIHNEYQMAEEVELLGQEEYITKLAERKYLISGNGNARLLVESCVLAYV</sequence>
<keyword evidence="3" id="KW-0809">Transit peptide</keyword>
<evidence type="ECO:0000256" key="8">
    <source>
        <dbReference type="SAM" id="MobiDB-lite"/>
    </source>
</evidence>
<dbReference type="EMBL" id="CP064813">
    <property type="protein sequence ID" value="QPG74699.1"/>
    <property type="molecule type" value="Genomic_DNA"/>
</dbReference>
<evidence type="ECO:0000256" key="5">
    <source>
        <dbReference type="ARBA" id="ARBA00023128"/>
    </source>
</evidence>
<dbReference type="GeneID" id="62195433"/>
<dbReference type="GO" id="GO:0003735">
    <property type="term" value="F:structural constituent of ribosome"/>
    <property type="evidence" value="ECO:0007669"/>
    <property type="project" value="TreeGrafter"/>
</dbReference>
<keyword evidence="4" id="KW-0689">Ribosomal protein</keyword>
<dbReference type="PANTHER" id="PTHR12810">
    <property type="entry name" value="MITOCHONDRIAL 28S RIBOSOMAL PROTEIN S29"/>
    <property type="match status" value="1"/>
</dbReference>
<name>A0A875S4K2_EENNA</name>
<dbReference type="InterPro" id="IPR019368">
    <property type="entry name" value="Ribosomal_mS29"/>
</dbReference>
<evidence type="ECO:0000256" key="6">
    <source>
        <dbReference type="ARBA" id="ARBA00023274"/>
    </source>
</evidence>
<gene>
    <name evidence="9" type="ORF">FOA43_002032</name>
</gene>
<evidence type="ECO:0000256" key="7">
    <source>
        <dbReference type="ARBA" id="ARBA00035140"/>
    </source>
</evidence>
<dbReference type="Proteomes" id="UP000662931">
    <property type="component" value="Chromosome 2"/>
</dbReference>
<dbReference type="Pfam" id="PF10236">
    <property type="entry name" value="DAP3"/>
    <property type="match status" value="1"/>
</dbReference>
<dbReference type="RefSeq" id="XP_038778264.1">
    <property type="nucleotide sequence ID" value="XM_038922336.1"/>
</dbReference>
<feature type="region of interest" description="Disordered" evidence="8">
    <location>
        <begin position="1"/>
        <end position="64"/>
    </location>
</feature>
<keyword evidence="10" id="KW-1185">Reference proteome</keyword>
<keyword evidence="6" id="KW-0687">Ribonucleoprotein</keyword>
<evidence type="ECO:0000256" key="4">
    <source>
        <dbReference type="ARBA" id="ARBA00022980"/>
    </source>
</evidence>
<evidence type="ECO:0000256" key="1">
    <source>
        <dbReference type="ARBA" id="ARBA00004173"/>
    </source>
</evidence>
<dbReference type="KEGG" id="bnn:FOA43_002032"/>
<keyword evidence="5" id="KW-0496">Mitochondrion</keyword>
<evidence type="ECO:0000256" key="2">
    <source>
        <dbReference type="ARBA" id="ARBA00009863"/>
    </source>
</evidence>
<dbReference type="InterPro" id="IPR027417">
    <property type="entry name" value="P-loop_NTPase"/>
</dbReference>
<comment type="subcellular location">
    <subcellularLocation>
        <location evidence="1">Mitochondrion</location>
    </subcellularLocation>
</comment>
<evidence type="ECO:0000256" key="3">
    <source>
        <dbReference type="ARBA" id="ARBA00022946"/>
    </source>
</evidence>
<reference evidence="9" key="1">
    <citation type="submission" date="2020-10" db="EMBL/GenBank/DDBJ databases">
        <authorList>
            <person name="Roach M.J.R."/>
        </authorList>
    </citation>
    <scope>NUCLEOTIDE SEQUENCE</scope>
    <source>
        <strain evidence="9">CBS 1945</strain>
    </source>
</reference>
<accession>A0A875S4K2</accession>
<feature type="compositionally biased region" description="Basic and acidic residues" evidence="8">
    <location>
        <begin position="1"/>
        <end position="21"/>
    </location>
</feature>
<dbReference type="SUPFAM" id="SSF52540">
    <property type="entry name" value="P-loop containing nucleoside triphosphate hydrolases"/>
    <property type="match status" value="1"/>
</dbReference>
<dbReference type="OrthoDB" id="274828at2759"/>
<protein>
    <recommendedName>
        <fullName evidence="7">Small ribosomal subunit protein mS29</fullName>
    </recommendedName>
</protein>
<evidence type="ECO:0000313" key="10">
    <source>
        <dbReference type="Proteomes" id="UP000662931"/>
    </source>
</evidence>
<dbReference type="PANTHER" id="PTHR12810:SF0">
    <property type="entry name" value="SMALL RIBOSOMAL SUBUNIT PROTEIN MS29"/>
    <property type="match status" value="1"/>
</dbReference>